<dbReference type="AlphaFoldDB" id="A0A834S4W2"/>
<feature type="compositionally biased region" description="Low complexity" evidence="1">
    <location>
        <begin position="535"/>
        <end position="551"/>
    </location>
</feature>
<dbReference type="EMBL" id="NQIK02000003">
    <property type="protein sequence ID" value="KAF7573527.1"/>
    <property type="molecule type" value="Genomic_DNA"/>
</dbReference>
<feature type="compositionally biased region" description="Acidic residues" evidence="1">
    <location>
        <begin position="728"/>
        <end position="739"/>
    </location>
</feature>
<feature type="compositionally biased region" description="Polar residues" evidence="1">
    <location>
        <begin position="397"/>
        <end position="406"/>
    </location>
</feature>
<feature type="region of interest" description="Disordered" evidence="1">
    <location>
        <begin position="372"/>
        <end position="422"/>
    </location>
</feature>
<dbReference type="GeneID" id="6348275"/>
<feature type="compositionally biased region" description="Basic residues" evidence="1">
    <location>
        <begin position="323"/>
        <end position="332"/>
    </location>
</feature>
<feature type="compositionally biased region" description="Low complexity" evidence="1">
    <location>
        <begin position="583"/>
        <end position="593"/>
    </location>
</feature>
<evidence type="ECO:0000313" key="3">
    <source>
        <dbReference type="Proteomes" id="UP000245464"/>
    </source>
</evidence>
<dbReference type="RefSeq" id="XP_065963560.1">
    <property type="nucleotide sequence ID" value="XM_066106622.1"/>
</dbReference>
<protein>
    <submittedName>
        <fullName evidence="2">Uncharacterized protein</fullName>
    </submittedName>
</protein>
<feature type="compositionally biased region" description="Low complexity" evidence="1">
    <location>
        <begin position="333"/>
        <end position="344"/>
    </location>
</feature>
<dbReference type="Proteomes" id="UP000245464">
    <property type="component" value="Chromosome 3"/>
</dbReference>
<feature type="region of interest" description="Disordered" evidence="1">
    <location>
        <begin position="571"/>
        <end position="613"/>
    </location>
</feature>
<feature type="compositionally biased region" description="Polar residues" evidence="1">
    <location>
        <begin position="514"/>
        <end position="534"/>
    </location>
</feature>
<feature type="compositionally biased region" description="Polar residues" evidence="1">
    <location>
        <begin position="760"/>
        <end position="769"/>
    </location>
</feature>
<feature type="region of interest" description="Disordered" evidence="1">
    <location>
        <begin position="499"/>
        <end position="556"/>
    </location>
</feature>
<organism evidence="2 3">
    <name type="scientific">Pyrenophora tritici-repentis</name>
    <dbReference type="NCBI Taxonomy" id="45151"/>
    <lineage>
        <taxon>Eukaryota</taxon>
        <taxon>Fungi</taxon>
        <taxon>Dikarya</taxon>
        <taxon>Ascomycota</taxon>
        <taxon>Pezizomycotina</taxon>
        <taxon>Dothideomycetes</taxon>
        <taxon>Pleosporomycetidae</taxon>
        <taxon>Pleosporales</taxon>
        <taxon>Pleosporineae</taxon>
        <taxon>Pleosporaceae</taxon>
        <taxon>Pyrenophora</taxon>
    </lineage>
</organism>
<gene>
    <name evidence="2" type="ORF">PtrM4_084320</name>
</gene>
<sequence length="769" mass="84429">MSCNGCACPDTSTSTADGIGVSKANREAITGNVRYLLKTFHNCSGVLADPSFYLNKLQEIVEVVETAFVRVTPCEEVLLQLRELLSTGFPQPAAHAKNGPAAVPRCGGPPIVDRGQPPSIRFTVEQTDWEQVNKHENTQIKTMLGDLGPPWSEVVQSSSSPHPVTKENQVTIQRAHYANNELRLELTDMDQAIQLVDQQFIVLDGKKYTDLRDWDRRWDRFQCYWCLGENHSAEWCRGRGAKPYCLWYAESHPSKECPVWEIVVKKNCIYCGENHCGTDNKCKHPTVVAELEKRGKMQARGTRWYRRRQVTDDEGFTFPLGRSSRRSVRRGKASAAAGAGATASTEAATAQAQAMDATGKSADPPLRQQTIFAYTVPKPPNNKQAGTATSPRRPRTPASQPSTSRQPPAANKDGAFAKSIKDNSRTYENVLDAMESRLPPPGATESLPHNYTSVTNGSPSKKRKNNNWQGRGVASPPPGSHELVGLGPRLWPRSINTHIEASPSLTPPLGITPQLPSLGNVPRQSNFFGLSQHGSQQNPQQNPQQDPQQSSKMKPDLPEQFARENHRTHPLVTLPPATANGCSSSSGPSAPASFLRAPHAPQTDESRQSVTSVAPQTSQLTAFVEASAPPANMVFPSTSDTTHPAVSDQMIREIQLTHSKGFNDLEICRILSGHNEKCRDRIMQESGGAEDTEMSDEPDWHPCVATAMSDHGSEDTEPLRGELRGERDDDSEVDFEDDLLNPNGPEFHHVDGGFDYDATHQLNPTLASQ</sequence>
<feature type="compositionally biased region" description="Polar residues" evidence="1">
    <location>
        <begin position="447"/>
        <end position="459"/>
    </location>
</feature>
<comment type="caution">
    <text evidence="2">The sequence shown here is derived from an EMBL/GenBank/DDBJ whole genome shotgun (WGS) entry which is preliminary data.</text>
</comment>
<accession>A0A834S4W2</accession>
<feature type="region of interest" description="Disordered" evidence="1">
    <location>
        <begin position="435"/>
        <end position="486"/>
    </location>
</feature>
<feature type="compositionally biased region" description="Polar residues" evidence="1">
    <location>
        <begin position="381"/>
        <end position="390"/>
    </location>
</feature>
<evidence type="ECO:0000256" key="1">
    <source>
        <dbReference type="SAM" id="MobiDB-lite"/>
    </source>
</evidence>
<feature type="region of interest" description="Disordered" evidence="1">
    <location>
        <begin position="686"/>
        <end position="769"/>
    </location>
</feature>
<reference evidence="2" key="1">
    <citation type="journal article" date="2018" name="BMC Genomics">
        <title>Comparative genomics of the wheat fungal pathogen Pyrenophora tritici-repentis reveals chromosomal variations and genome plasticity.</title>
        <authorList>
            <person name="Moolhuijzen P."/>
            <person name="See P.T."/>
            <person name="Hane J.K."/>
            <person name="Shi G."/>
            <person name="Liu Z."/>
            <person name="Oliver R.P."/>
            <person name="Moffat C.S."/>
        </authorList>
    </citation>
    <scope>NUCLEOTIDE SEQUENCE [LARGE SCALE GENOMIC DNA]</scope>
    <source>
        <strain evidence="2">M4</strain>
    </source>
</reference>
<proteinExistence type="predicted"/>
<evidence type="ECO:0000313" key="2">
    <source>
        <dbReference type="EMBL" id="KAF7573527.1"/>
    </source>
</evidence>
<feature type="compositionally biased region" description="Basic and acidic residues" evidence="1">
    <location>
        <begin position="711"/>
        <end position="727"/>
    </location>
</feature>
<feature type="compositionally biased region" description="Acidic residues" evidence="1">
    <location>
        <begin position="688"/>
        <end position="697"/>
    </location>
</feature>
<name>A0A834S4W2_9PLEO</name>
<dbReference type="KEGG" id="ptrr:6348275"/>
<feature type="region of interest" description="Disordered" evidence="1">
    <location>
        <begin position="315"/>
        <end position="344"/>
    </location>
</feature>